<sequence>MKFGGHETFALRANWLPNGIRLLKDDPAAFTGAQLADALGVGSNMAKSINHWLVQAGLAERVKRGAPPRLTKLGELVAKKDPYFLKRATWWALHVNLATRPGGPAVWSFFFSSYAAERFERGACLNEFRQWAEHSSPKQASADTRARDLGCLLASYATAVPPEPVDPEDGSECPLRRLGLLTYSPASGYYQRSRERRELPGAVLAYAFARMLERRGEELDGKRHADVDIEGTLTDPCGPYRLFGLSFDAYGEELQAAAASLPDKDFALDQLAGSRSLRLRRLPPVKWLQLAYAAKKPRNRPRKAAS</sequence>
<dbReference type="Pfam" id="PF13182">
    <property type="entry name" value="DUF4007"/>
    <property type="match status" value="1"/>
</dbReference>
<evidence type="ECO:0000313" key="3">
    <source>
        <dbReference type="Proteomes" id="UP000604381"/>
    </source>
</evidence>
<organism evidence="2 3">
    <name type="scientific">Candidatus Amphirhobacter heronislandensis</name>
    <dbReference type="NCBI Taxonomy" id="1732024"/>
    <lineage>
        <taxon>Bacteria</taxon>
        <taxon>Pseudomonadati</taxon>
        <taxon>Pseudomonadota</taxon>
        <taxon>Gammaproteobacteria</taxon>
        <taxon>Candidatus Tethybacterales</taxon>
        <taxon>Candidatus Tethybacteraceae</taxon>
        <taxon>Candidatus Amphirhobacter</taxon>
    </lineage>
</organism>
<keyword evidence="3" id="KW-1185">Reference proteome</keyword>
<dbReference type="AlphaFoldDB" id="A0A930Y322"/>
<feature type="domain" description="DUF4007" evidence="1">
    <location>
        <begin position="3"/>
        <end position="282"/>
    </location>
</feature>
<reference evidence="2" key="1">
    <citation type="submission" date="2020-10" db="EMBL/GenBank/DDBJ databases">
        <title>An improved Amphimedon queenslandica hologenome assembly reveals how three proteobacterial symbionts can extend the metabolic phenotypic of their marine sponge host.</title>
        <authorList>
            <person name="Degnan B."/>
            <person name="Degnan S."/>
            <person name="Xiang X."/>
        </authorList>
    </citation>
    <scope>NUCLEOTIDE SEQUENCE</scope>
    <source>
        <strain evidence="2">AqS2</strain>
    </source>
</reference>
<accession>A0A930Y322</accession>
<evidence type="ECO:0000259" key="1">
    <source>
        <dbReference type="Pfam" id="PF13182"/>
    </source>
</evidence>
<dbReference type="InterPro" id="IPR025248">
    <property type="entry name" value="DUF4007"/>
</dbReference>
<proteinExistence type="predicted"/>
<evidence type="ECO:0000313" key="2">
    <source>
        <dbReference type="EMBL" id="MBF2735491.1"/>
    </source>
</evidence>
<dbReference type="EMBL" id="JADHEI010000033">
    <property type="protein sequence ID" value="MBF2735491.1"/>
    <property type="molecule type" value="Genomic_DNA"/>
</dbReference>
<comment type="caution">
    <text evidence="2">The sequence shown here is derived from an EMBL/GenBank/DDBJ whole genome shotgun (WGS) entry which is preliminary data.</text>
</comment>
<gene>
    <name evidence="2" type="ORF">ISN26_05370</name>
</gene>
<dbReference type="Proteomes" id="UP000604381">
    <property type="component" value="Unassembled WGS sequence"/>
</dbReference>
<name>A0A930Y322_9GAMM</name>
<protein>
    <submittedName>
        <fullName evidence="2">DUF4007 family protein</fullName>
    </submittedName>
</protein>